<accession>A0A755V3L4</accession>
<evidence type="ECO:0000313" key="3">
    <source>
        <dbReference type="EMBL" id="HAF9622605.1"/>
    </source>
</evidence>
<reference evidence="3" key="1">
    <citation type="journal article" date="2018" name="Genome Biol.">
        <title>SKESA: strategic k-mer extension for scrupulous assemblies.</title>
        <authorList>
            <person name="Souvorov A."/>
            <person name="Agarwala R."/>
            <person name="Lipman D.J."/>
        </authorList>
    </citation>
    <scope>NUCLEOTIDE SEQUENCE</scope>
    <source>
        <strain evidence="3">MA.S/19990610</strain>
    </source>
</reference>
<gene>
    <name evidence="3" type="primary">exc2</name>
    <name evidence="3" type="ORF">G8P07_003484</name>
</gene>
<name>A0A755V3L4_SALER</name>
<dbReference type="EMBL" id="DAAWWD010000011">
    <property type="protein sequence ID" value="HAF9622605.1"/>
    <property type="molecule type" value="Genomic_DNA"/>
</dbReference>
<evidence type="ECO:0000256" key="2">
    <source>
        <dbReference type="SAM" id="SignalP"/>
    </source>
</evidence>
<protein>
    <submittedName>
        <fullName evidence="3">Exc2 family lipoprotein</fullName>
    </submittedName>
</protein>
<keyword evidence="3" id="KW-0449">Lipoprotein</keyword>
<dbReference type="NCBIfam" id="NF033828">
    <property type="entry name" value="entry_exc2_fam"/>
    <property type="match status" value="1"/>
</dbReference>
<sequence length="182" mass="20211">MKKPSVVLLSTLLGTALLTVACTPKTSVERHARHYVYASDDRSDPNFYTNKADTTRMMVPFFRQFREMGVKDRAAGVSEAAAQQRVNEFHSEKFLKSLQGTTTFAGRKYANSDTPSPERLRLMADTISAVYLDGYAGSEKSRDTEKYAPLAGDDREKRSEEIRTADAESALVRLAAFAVRSG</sequence>
<keyword evidence="2" id="KW-0732">Signal</keyword>
<comment type="caution">
    <text evidence="3">The sequence shown here is derived from an EMBL/GenBank/DDBJ whole genome shotgun (WGS) entry which is preliminary data.</text>
</comment>
<evidence type="ECO:0000256" key="1">
    <source>
        <dbReference type="SAM" id="MobiDB-lite"/>
    </source>
</evidence>
<dbReference type="PROSITE" id="PS51257">
    <property type="entry name" value="PROKAR_LIPOPROTEIN"/>
    <property type="match status" value="1"/>
</dbReference>
<feature type="signal peptide" evidence="2">
    <location>
        <begin position="1"/>
        <end position="21"/>
    </location>
</feature>
<feature type="region of interest" description="Disordered" evidence="1">
    <location>
        <begin position="142"/>
        <end position="162"/>
    </location>
</feature>
<feature type="chain" id="PRO_5028362601" evidence="2">
    <location>
        <begin position="22"/>
        <end position="182"/>
    </location>
</feature>
<organism evidence="3">
    <name type="scientific">Salmonella enterica</name>
    <name type="common">Salmonella choleraesuis</name>
    <dbReference type="NCBI Taxonomy" id="28901"/>
    <lineage>
        <taxon>Bacteria</taxon>
        <taxon>Pseudomonadati</taxon>
        <taxon>Pseudomonadota</taxon>
        <taxon>Gammaproteobacteria</taxon>
        <taxon>Enterobacterales</taxon>
        <taxon>Enterobacteriaceae</taxon>
        <taxon>Salmonella</taxon>
    </lineage>
</organism>
<reference evidence="3" key="2">
    <citation type="submission" date="2020-02" db="EMBL/GenBank/DDBJ databases">
        <authorList>
            <consortium name="NCBI Pathogen Detection Project"/>
        </authorList>
    </citation>
    <scope>NUCLEOTIDE SEQUENCE</scope>
    <source>
        <strain evidence="3">MA.S/19990610</strain>
    </source>
</reference>
<proteinExistence type="predicted"/>
<dbReference type="AlphaFoldDB" id="A0A755V3L4"/>